<organism evidence="2 3">
    <name type="scientific">Desulfallas thermosapovorans DSM 6562</name>
    <dbReference type="NCBI Taxonomy" id="1121431"/>
    <lineage>
        <taxon>Bacteria</taxon>
        <taxon>Bacillati</taxon>
        <taxon>Bacillota</taxon>
        <taxon>Clostridia</taxon>
        <taxon>Eubacteriales</taxon>
        <taxon>Desulfallaceae</taxon>
        <taxon>Desulfallas</taxon>
    </lineage>
</organism>
<protein>
    <submittedName>
        <fullName evidence="2">Uncharacterized protein</fullName>
    </submittedName>
</protein>
<evidence type="ECO:0000313" key="3">
    <source>
        <dbReference type="Proteomes" id="UP000323166"/>
    </source>
</evidence>
<dbReference type="Proteomes" id="UP000323166">
    <property type="component" value="Unassembled WGS sequence"/>
</dbReference>
<sequence length="78" mass="9052">MVYAKPGKQKQFDTISYHLSPRELEELQRKYGRPGEIAPGRPAPKKRKGLDARLSEMDRKEKNLIDIMDDDYGEPIVH</sequence>
<dbReference type="EMBL" id="VNHM01000016">
    <property type="protein sequence ID" value="TYO93938.1"/>
    <property type="molecule type" value="Genomic_DNA"/>
</dbReference>
<feature type="region of interest" description="Disordered" evidence="1">
    <location>
        <begin position="30"/>
        <end position="51"/>
    </location>
</feature>
<gene>
    <name evidence="2" type="ORF">LX24_02502</name>
</gene>
<keyword evidence="3" id="KW-1185">Reference proteome</keyword>
<dbReference type="AlphaFoldDB" id="A0A5S4ZNR7"/>
<proteinExistence type="predicted"/>
<reference evidence="2 3" key="1">
    <citation type="submission" date="2019-07" db="EMBL/GenBank/DDBJ databases">
        <title>Genomic Encyclopedia of Type Strains, Phase I: the one thousand microbial genomes (KMG-I) project.</title>
        <authorList>
            <person name="Kyrpides N."/>
        </authorList>
    </citation>
    <scope>NUCLEOTIDE SEQUENCE [LARGE SCALE GENOMIC DNA]</scope>
    <source>
        <strain evidence="2 3">DSM 6562</strain>
    </source>
</reference>
<evidence type="ECO:0000313" key="2">
    <source>
        <dbReference type="EMBL" id="TYO93938.1"/>
    </source>
</evidence>
<name>A0A5S4ZNR7_9FIRM</name>
<dbReference type="RefSeq" id="WP_166512433.1">
    <property type="nucleotide sequence ID" value="NZ_VNHM01000016.1"/>
</dbReference>
<comment type="caution">
    <text evidence="2">The sequence shown here is derived from an EMBL/GenBank/DDBJ whole genome shotgun (WGS) entry which is preliminary data.</text>
</comment>
<accession>A0A5S4ZNR7</accession>
<evidence type="ECO:0000256" key="1">
    <source>
        <dbReference type="SAM" id="MobiDB-lite"/>
    </source>
</evidence>